<protein>
    <submittedName>
        <fullName evidence="2">Uncharacterized protein</fullName>
    </submittedName>
</protein>
<organism evidence="2 3">
    <name type="scientific">Protopolystoma xenopodis</name>
    <dbReference type="NCBI Taxonomy" id="117903"/>
    <lineage>
        <taxon>Eukaryota</taxon>
        <taxon>Metazoa</taxon>
        <taxon>Spiralia</taxon>
        <taxon>Lophotrochozoa</taxon>
        <taxon>Platyhelminthes</taxon>
        <taxon>Monogenea</taxon>
        <taxon>Polyopisthocotylea</taxon>
        <taxon>Polystomatidea</taxon>
        <taxon>Polystomatidae</taxon>
        <taxon>Protopolystoma</taxon>
    </lineage>
</organism>
<name>A0A3S5CP84_9PLAT</name>
<evidence type="ECO:0000256" key="1">
    <source>
        <dbReference type="SAM" id="MobiDB-lite"/>
    </source>
</evidence>
<feature type="region of interest" description="Disordered" evidence="1">
    <location>
        <begin position="38"/>
        <end position="60"/>
    </location>
</feature>
<comment type="caution">
    <text evidence="2">The sequence shown here is derived from an EMBL/GenBank/DDBJ whole genome shotgun (WGS) entry which is preliminary data.</text>
</comment>
<feature type="compositionally biased region" description="Basic and acidic residues" evidence="1">
    <location>
        <begin position="41"/>
        <end position="60"/>
    </location>
</feature>
<evidence type="ECO:0000313" key="2">
    <source>
        <dbReference type="EMBL" id="VEL37044.1"/>
    </source>
</evidence>
<dbReference type="EMBL" id="CAAALY010253854">
    <property type="protein sequence ID" value="VEL37044.1"/>
    <property type="molecule type" value="Genomic_DNA"/>
</dbReference>
<proteinExistence type="predicted"/>
<keyword evidence="3" id="KW-1185">Reference proteome</keyword>
<accession>A0A3S5CP84</accession>
<gene>
    <name evidence="2" type="ORF">PXEA_LOCUS30484</name>
</gene>
<dbReference type="Proteomes" id="UP000784294">
    <property type="component" value="Unassembled WGS sequence"/>
</dbReference>
<sequence>MNRAKFKPRPFETKALASTRVSQISWDQTSSERTLWLRSQFSKDSDPKKTLTEDRDQESP</sequence>
<dbReference type="AlphaFoldDB" id="A0A3S5CP84"/>
<reference evidence="2" key="1">
    <citation type="submission" date="2018-11" db="EMBL/GenBank/DDBJ databases">
        <authorList>
            <consortium name="Pathogen Informatics"/>
        </authorList>
    </citation>
    <scope>NUCLEOTIDE SEQUENCE</scope>
</reference>
<evidence type="ECO:0000313" key="3">
    <source>
        <dbReference type="Proteomes" id="UP000784294"/>
    </source>
</evidence>